<dbReference type="InterPro" id="IPR033130">
    <property type="entry name" value="RNase_T2_His_AS_2"/>
</dbReference>
<evidence type="ECO:0000313" key="6">
    <source>
        <dbReference type="Proteomes" id="UP000614334"/>
    </source>
</evidence>
<evidence type="ECO:0000256" key="1">
    <source>
        <dbReference type="ARBA" id="ARBA00007469"/>
    </source>
</evidence>
<protein>
    <recommendedName>
        <fullName evidence="2">ribonuclease T2</fullName>
        <ecNumber evidence="2">4.6.1.19</ecNumber>
    </recommendedName>
</protein>
<dbReference type="Pfam" id="PF00445">
    <property type="entry name" value="Ribonuclease_T2"/>
    <property type="match status" value="1"/>
</dbReference>
<dbReference type="InterPro" id="IPR001568">
    <property type="entry name" value="RNase_T2-like"/>
</dbReference>
<dbReference type="GO" id="GO:0033897">
    <property type="term" value="F:ribonuclease T2 activity"/>
    <property type="evidence" value="ECO:0007669"/>
    <property type="project" value="UniProtKB-EC"/>
</dbReference>
<dbReference type="Gene3D" id="3.90.730.10">
    <property type="entry name" value="Ribonuclease T2-like"/>
    <property type="match status" value="1"/>
</dbReference>
<evidence type="ECO:0000256" key="4">
    <source>
        <dbReference type="SAM" id="SignalP"/>
    </source>
</evidence>
<dbReference type="PANTHER" id="PTHR11240:SF79">
    <property type="entry name" value="RIBONUCLEASE T2"/>
    <property type="match status" value="1"/>
</dbReference>
<dbReference type="GO" id="GO:0006401">
    <property type="term" value="P:RNA catabolic process"/>
    <property type="evidence" value="ECO:0007669"/>
    <property type="project" value="TreeGrafter"/>
</dbReference>
<evidence type="ECO:0000256" key="3">
    <source>
        <dbReference type="RuleBase" id="RU004328"/>
    </source>
</evidence>
<sequence length="279" mass="30787">MLSALISIVLGSSLAVSAFPSDDLDLVSGVPKLTTLGAKCGKSASISCRNTTVQEDLCCFNAPGGQFLLTQFWDFSPAVGPKDSWTIHGLWPDHCDGSYDANCAPERELFNITTVLEQSGQQKLLKYINQYWLNNNGTNEEFWEHEYNKHGTCISTLEPQCFKKSSKNQFPELVTRIGQLTPYIKDLPTYKWLKAKGIVRALLPHTPSLKSNRLLPLKPGLFPLSADKQGYLSEMWYHYVVQGSVGTGKFIHSAPDGPKSSCPETGIKYVPKGTVIPTA</sequence>
<dbReference type="InterPro" id="IPR018188">
    <property type="entry name" value="RNase_T2_His_AS_1"/>
</dbReference>
<feature type="chain" id="PRO_5034152945" description="ribonuclease T2" evidence="4">
    <location>
        <begin position="19"/>
        <end position="279"/>
    </location>
</feature>
<dbReference type="PROSITE" id="PS00530">
    <property type="entry name" value="RNASE_T2_1"/>
    <property type="match status" value="1"/>
</dbReference>
<dbReference type="InterPro" id="IPR036430">
    <property type="entry name" value="RNase_T2-like_sf"/>
</dbReference>
<accession>A0A8H7IMH3</accession>
<feature type="signal peptide" evidence="4">
    <location>
        <begin position="1"/>
        <end position="18"/>
    </location>
</feature>
<comment type="similarity">
    <text evidence="1 3">Belongs to the RNase T2 family.</text>
</comment>
<dbReference type="Proteomes" id="UP000614334">
    <property type="component" value="Unassembled WGS sequence"/>
</dbReference>
<dbReference type="SUPFAM" id="SSF55895">
    <property type="entry name" value="Ribonuclease Rh-like"/>
    <property type="match status" value="1"/>
</dbReference>
<dbReference type="GO" id="GO:0003723">
    <property type="term" value="F:RNA binding"/>
    <property type="evidence" value="ECO:0007669"/>
    <property type="project" value="InterPro"/>
</dbReference>
<reference evidence="5" key="1">
    <citation type="submission" date="2020-09" db="EMBL/GenBank/DDBJ databases">
        <title>Comparative genome analyses of four rice-infecting Rhizoctonia solani isolates reveal extensive enrichment of homogalacturonan modification genes.</title>
        <authorList>
            <person name="Lee D.-Y."/>
            <person name="Jeon J."/>
            <person name="Kim K.-T."/>
            <person name="Cheong K."/>
            <person name="Song H."/>
            <person name="Choi G."/>
            <person name="Ko J."/>
            <person name="Opiyo S.O."/>
            <person name="Zuo S."/>
            <person name="Madhav S."/>
            <person name="Lee Y.-H."/>
            <person name="Wang G.-L."/>
        </authorList>
    </citation>
    <scope>NUCLEOTIDE SEQUENCE</scope>
    <source>
        <strain evidence="5">AG1-IA B2</strain>
    </source>
</reference>
<proteinExistence type="inferred from homology"/>
<keyword evidence="4" id="KW-0732">Signal</keyword>
<gene>
    <name evidence="5" type="ORF">RHS01_02097</name>
</gene>
<dbReference type="EC" id="4.6.1.19" evidence="2"/>
<dbReference type="AlphaFoldDB" id="A0A8H7IMH3"/>
<evidence type="ECO:0000256" key="2">
    <source>
        <dbReference type="ARBA" id="ARBA00012571"/>
    </source>
</evidence>
<evidence type="ECO:0000313" key="5">
    <source>
        <dbReference type="EMBL" id="KAF8760135.1"/>
    </source>
</evidence>
<organism evidence="5 6">
    <name type="scientific">Rhizoctonia solani</name>
    <dbReference type="NCBI Taxonomy" id="456999"/>
    <lineage>
        <taxon>Eukaryota</taxon>
        <taxon>Fungi</taxon>
        <taxon>Dikarya</taxon>
        <taxon>Basidiomycota</taxon>
        <taxon>Agaricomycotina</taxon>
        <taxon>Agaricomycetes</taxon>
        <taxon>Cantharellales</taxon>
        <taxon>Ceratobasidiaceae</taxon>
        <taxon>Rhizoctonia</taxon>
    </lineage>
</organism>
<comment type="caution">
    <text evidence="5">The sequence shown here is derived from an EMBL/GenBank/DDBJ whole genome shotgun (WGS) entry which is preliminary data.</text>
</comment>
<name>A0A8H7IMH3_9AGAM</name>
<dbReference type="PANTHER" id="PTHR11240">
    <property type="entry name" value="RIBONUCLEASE T2"/>
    <property type="match status" value="1"/>
</dbReference>
<dbReference type="PROSITE" id="PS00531">
    <property type="entry name" value="RNASE_T2_2"/>
    <property type="match status" value="1"/>
</dbReference>
<dbReference type="EMBL" id="JACYCF010000002">
    <property type="protein sequence ID" value="KAF8760135.1"/>
    <property type="molecule type" value="Genomic_DNA"/>
</dbReference>
<dbReference type="GO" id="GO:0005576">
    <property type="term" value="C:extracellular region"/>
    <property type="evidence" value="ECO:0007669"/>
    <property type="project" value="TreeGrafter"/>
</dbReference>